<evidence type="ECO:0000313" key="51">
    <source>
        <dbReference type="Proteomes" id="UP000331186"/>
    </source>
</evidence>
<dbReference type="AlphaFoldDB" id="A0A0B8RFQ7"/>
<dbReference type="Proteomes" id="UP000525850">
    <property type="component" value="Unassembled WGS sequence"/>
</dbReference>
<dbReference type="Proteomes" id="UP000530452">
    <property type="component" value="Unassembled WGS sequence"/>
</dbReference>
<dbReference type="Proteomes" id="UP000337746">
    <property type="component" value="Unassembled WGS sequence"/>
</dbReference>
<dbReference type="Proteomes" id="UP000364988">
    <property type="component" value="Unassembled WGS sequence"/>
</dbReference>
<evidence type="ECO:0000313" key="80">
    <source>
        <dbReference type="Proteomes" id="UP000522199"/>
    </source>
</evidence>
<dbReference type="EMBL" id="AABEMN010000001">
    <property type="protein sequence ID" value="EAG9518416.1"/>
    <property type="molecule type" value="Genomic_DNA"/>
</dbReference>
<evidence type="ECO:0000313" key="68">
    <source>
        <dbReference type="Proteomes" id="UP000403352"/>
    </source>
</evidence>
<dbReference type="Proteomes" id="UP000358545">
    <property type="component" value="Unassembled WGS sequence"/>
</dbReference>
<evidence type="ECO:0000313" key="81">
    <source>
        <dbReference type="Proteomes" id="UP000525850"/>
    </source>
</evidence>
<dbReference type="EMBL" id="QXLS01000003">
    <property type="protein sequence ID" value="RKA08170.1"/>
    <property type="molecule type" value="Genomic_DNA"/>
</dbReference>
<evidence type="ECO:0000313" key="55">
    <source>
        <dbReference type="Proteomes" id="UP000344343"/>
    </source>
</evidence>
<evidence type="ECO:0000313" key="64">
    <source>
        <dbReference type="Proteomes" id="UP000379076"/>
    </source>
</evidence>
<evidence type="ECO:0000313" key="41">
    <source>
        <dbReference type="EMBL" id="HAB8558545.1"/>
    </source>
</evidence>
<dbReference type="Proteomes" id="UP000478682">
    <property type="component" value="Unassembled WGS sequence"/>
</dbReference>
<evidence type="ECO:0000313" key="1">
    <source>
        <dbReference type="EMBL" id="EAC4551883.1"/>
    </source>
</evidence>
<evidence type="ECO:0000313" key="4">
    <source>
        <dbReference type="EMBL" id="EAC7480781.1"/>
    </source>
</evidence>
<dbReference type="EMBL" id="AAAIKW010000002">
    <property type="protein sequence ID" value="EAC4551883.1"/>
    <property type="molecule type" value="Genomic_DNA"/>
</dbReference>
<evidence type="ECO:0000313" key="39">
    <source>
        <dbReference type="EMBL" id="EDP8515046.1"/>
    </source>
</evidence>
<evidence type="ECO:0000313" key="27">
    <source>
        <dbReference type="EMBL" id="EAH4242392.1"/>
    </source>
</evidence>
<evidence type="ECO:0000313" key="7">
    <source>
        <dbReference type="EMBL" id="EAD3792888.1"/>
    </source>
</evidence>
<dbReference type="EMBL" id="AABAWE010000004">
    <property type="protein sequence ID" value="EAG2087673.1"/>
    <property type="molecule type" value="Genomic_DNA"/>
</dbReference>
<dbReference type="EMBL" id="DAAEEB010000002">
    <property type="protein sequence ID" value="HAA8052342.1"/>
    <property type="molecule type" value="Genomic_DNA"/>
</dbReference>
<dbReference type="EMBL" id="AAANYN010000022">
    <property type="protein sequence ID" value="EAD5775122.1"/>
    <property type="molecule type" value="Genomic_DNA"/>
</dbReference>
<dbReference type="EMBL" id="AABBZO010000003">
    <property type="protein sequence ID" value="EAG4461451.1"/>
    <property type="molecule type" value="Genomic_DNA"/>
</dbReference>
<evidence type="ECO:0000313" key="78">
    <source>
        <dbReference type="Proteomes" id="UP000481141"/>
    </source>
</evidence>
<evidence type="ECO:0000313" key="83">
    <source>
        <dbReference type="Proteomes" id="UP000528151"/>
    </source>
</evidence>
<gene>
    <name evidence="13" type="ORF">A8L61_12745</name>
    <name evidence="22" type="ORF">AB917_04775</name>
    <name evidence="1" type="ORF">ABZ57_05250</name>
    <name evidence="48" type="ORF">AJL21_02465</name>
    <name evidence="10" type="ORF">ART25_07920</name>
    <name evidence="2" type="ORF">ARY78_03430</name>
    <name evidence="17" type="ORF">B1N52_08260</name>
    <name evidence="16" type="ORF">B1S26_10655</name>
    <name evidence="18" type="ORF">B5K54_12545</name>
    <name evidence="14" type="ORF">BB997_08555</name>
    <name evidence="33" type="ORF">BCZ19_06245</name>
    <name evidence="15" type="ORF">BCZ21_10405</name>
    <name evidence="20" type="ORF">CA369_04045</name>
    <name evidence="19" type="ORF">CAV64_05165</name>
    <name evidence="23" type="ORF">CW845_07795</name>
    <name evidence="25" type="ORF">D4920_02550</name>
    <name evidence="24" type="ORF">D4B11_01440</name>
    <name evidence="26" type="ORF">D5N24_04520</name>
    <name evidence="28" type="ORF">D7104_08400</name>
    <name evidence="46" type="ORF">DCK61_10640</name>
    <name evidence="21" type="ORF">DCT16_08620</name>
    <name evidence="4" type="ORF">DQ70_08825</name>
    <name evidence="3" type="ORF">DU018_10835</name>
    <name evidence="49" type="ORF">DYZ80_01363</name>
    <name evidence="12" type="ORF">E1W56_05780</name>
    <name evidence="27" type="ORF">E5F58_10395</name>
    <name evidence="9" type="ORF">EX365_07860</name>
    <name evidence="8" type="ORF">EXZ73_12545</name>
    <name evidence="34" type="ORF">F6436_13945</name>
    <name evidence="35" type="ORF">F6515_10915</name>
    <name evidence="29" type="ORF">FA835_12635</name>
    <name evidence="31" type="ORF">FLQ97_13730</name>
    <name evidence="30" type="ORF">FLR03_05220</name>
    <name evidence="32" type="ORF">FNX40_10200</name>
    <name evidence="38" type="ORF">FV747_02305</name>
    <name evidence="39" type="ORF">G3O21_002484</name>
    <name evidence="40" type="ORF">GHH22_04135</name>
    <name evidence="44" type="ORF">GI949_04715</name>
    <name evidence="37" type="ORF">GJW51_07480</name>
    <name evidence="36" type="ORF">GQG13_08985</name>
    <name evidence="41" type="ORF">GYS09_14770</name>
    <name evidence="42" type="ORF">GYX23_09560</name>
    <name evidence="43" type="ORF">GYY14_11215</name>
    <name evidence="45" type="ORF">HQN34_002392</name>
    <name evidence="47" type="ORF">HZJ64_06095</name>
    <name evidence="5" type="ORF">KV70_04755</name>
    <name evidence="6" type="ORF">QD52_08880</name>
    <name evidence="7" type="ORF">UI29_08920</name>
    <name evidence="11" type="ORF">Y261_13590</name>
</gene>
<evidence type="ECO:0000313" key="70">
    <source>
        <dbReference type="Proteomes" id="UP000423131"/>
    </source>
</evidence>
<accession>A0A0B8RFQ7</accession>
<dbReference type="EMBL" id="QDAY01000003">
    <property type="protein sequence ID" value="KAA9449312.1"/>
    <property type="molecule type" value="Genomic_DNA"/>
</dbReference>
<evidence type="ECO:0000313" key="16">
    <source>
        <dbReference type="EMBL" id="EAG2245861.1"/>
    </source>
</evidence>
<evidence type="ECO:0000313" key="10">
    <source>
        <dbReference type="EMBL" id="EAE1338828.1"/>
    </source>
</evidence>
<dbReference type="EMBL" id="AABATR010000003">
    <property type="protein sequence ID" value="EAG1893650.1"/>
    <property type="molecule type" value="Genomic_DNA"/>
</dbReference>
<dbReference type="Proteomes" id="UP000546397">
    <property type="component" value="Unassembled WGS sequence"/>
</dbReference>
<evidence type="ECO:0000313" key="85">
    <source>
        <dbReference type="Proteomes" id="UP000533021"/>
    </source>
</evidence>
<evidence type="ECO:0000313" key="95">
    <source>
        <dbReference type="Proteomes" id="UP000844415"/>
    </source>
</evidence>
<evidence type="ECO:0000313" key="26">
    <source>
        <dbReference type="EMBL" id="EAH3293652.1"/>
    </source>
</evidence>
<evidence type="ECO:0008006" key="97">
    <source>
        <dbReference type="Google" id="ProtNLM"/>
    </source>
</evidence>
<dbReference type="Proteomes" id="UP000368512">
    <property type="component" value="Unassembled WGS sequence"/>
</dbReference>
<evidence type="ECO:0000313" key="36">
    <source>
        <dbReference type="EMBL" id="EDN7715258.1"/>
    </source>
</evidence>
<dbReference type="EMBL" id="AANDSR010000003">
    <property type="protein sequence ID" value="EDN9836505.1"/>
    <property type="molecule type" value="Genomic_DNA"/>
</dbReference>
<evidence type="ECO:0000313" key="38">
    <source>
        <dbReference type="EMBL" id="EDO0984829.1"/>
    </source>
</evidence>
<dbReference type="Proteomes" id="UP000339309">
    <property type="component" value="Unassembled WGS sequence"/>
</dbReference>
<dbReference type="Proteomes" id="UP000528151">
    <property type="component" value="Unassembled WGS sequence"/>
</dbReference>
<dbReference type="Proteomes" id="UP000522199">
    <property type="component" value="Unassembled WGS sequence"/>
</dbReference>
<dbReference type="Proteomes" id="UP000389283">
    <property type="component" value="Unassembled WGS sequence"/>
</dbReference>
<dbReference type="EMBL" id="AABCVX010000003">
    <property type="protein sequence ID" value="EAG6169447.1"/>
    <property type="molecule type" value="Genomic_DNA"/>
</dbReference>
<dbReference type="EMBL" id="MJTJ01000006">
    <property type="protein sequence ID" value="OET52158.1"/>
    <property type="molecule type" value="Genomic_DNA"/>
</dbReference>
<evidence type="ECO:0000313" key="30">
    <source>
        <dbReference type="EMBL" id="ECB9473078.1"/>
    </source>
</evidence>
<dbReference type="RefSeq" id="WP_003727521.1">
    <property type="nucleotide sequence ID" value="NC_021824.1"/>
</dbReference>
<dbReference type="EMBL" id="AAHZFN010000005">
    <property type="protein sequence ID" value="ECB9473078.1"/>
    <property type="molecule type" value="Genomic_DNA"/>
</dbReference>
<evidence type="ECO:0000313" key="72">
    <source>
        <dbReference type="Proteomes" id="UP000455569"/>
    </source>
</evidence>
<dbReference type="Proteomes" id="UP000393182">
    <property type="component" value="Unassembled WGS sequence"/>
</dbReference>
<evidence type="ECO:0000313" key="22">
    <source>
        <dbReference type="EMBL" id="EAG6989899.1"/>
    </source>
</evidence>
<name>A0A0B8RFQ7_LISMN</name>
<evidence type="ECO:0000313" key="56">
    <source>
        <dbReference type="Proteomes" id="UP000345329"/>
    </source>
</evidence>
<dbReference type="EMBL" id="AAIAJJ010000004">
    <property type="protein sequence ID" value="ECC1557170.1"/>
    <property type="molecule type" value="Genomic_DNA"/>
</dbReference>
<dbReference type="Proteomes" id="UP000427828">
    <property type="component" value="Unassembled WGS sequence"/>
</dbReference>
<dbReference type="EMBL" id="AABGUK010000003">
    <property type="protein sequence ID" value="EAH4242392.1"/>
    <property type="molecule type" value="Genomic_DNA"/>
</dbReference>
<evidence type="ECO:0000313" key="37">
    <source>
        <dbReference type="EMBL" id="EDN9836505.1"/>
    </source>
</evidence>
<evidence type="ECO:0000313" key="59">
    <source>
        <dbReference type="Proteomes" id="UP000358545"/>
    </source>
</evidence>
<dbReference type="EMBL" id="AABAGT010000021">
    <property type="protein sequence ID" value="EAG0868146.1"/>
    <property type="molecule type" value="Genomic_DNA"/>
</dbReference>
<evidence type="ECO:0000313" key="63">
    <source>
        <dbReference type="Proteomes" id="UP000376505"/>
    </source>
</evidence>
<dbReference type="Proteomes" id="UP000423131">
    <property type="component" value="Unassembled WGS sequence"/>
</dbReference>
<evidence type="ECO:0000313" key="18">
    <source>
        <dbReference type="EMBL" id="EAG2998115.1"/>
    </source>
</evidence>
<evidence type="ECO:0000313" key="73">
    <source>
        <dbReference type="Proteomes" id="UP000460224"/>
    </source>
</evidence>
<evidence type="ECO:0000313" key="69">
    <source>
        <dbReference type="Proteomes" id="UP000410967"/>
    </source>
</evidence>
<evidence type="ECO:0000313" key="65">
    <source>
        <dbReference type="Proteomes" id="UP000389283"/>
    </source>
</evidence>
<dbReference type="Proteomes" id="UP000852906">
    <property type="component" value="Unassembled WGS sequence"/>
</dbReference>
<dbReference type="Proteomes" id="UP000533021">
    <property type="component" value="Unassembled WGS sequence"/>
</dbReference>
<evidence type="ECO:0000313" key="12">
    <source>
        <dbReference type="EMBL" id="EAE4941550.1"/>
    </source>
</evidence>
<evidence type="ECO:0000313" key="57">
    <source>
        <dbReference type="Proteomes" id="UP000350032"/>
    </source>
</evidence>
<dbReference type="EMBL" id="AAAREG010000015">
    <property type="protein sequence ID" value="EAE2355385.1"/>
    <property type="molecule type" value="Genomic_DNA"/>
</dbReference>
<dbReference type="Proteomes" id="UP000460224">
    <property type="component" value="Unassembled WGS sequence"/>
</dbReference>
<dbReference type="Proteomes" id="UP000566721">
    <property type="component" value="Unassembled WGS sequence"/>
</dbReference>
<evidence type="ECO:0000313" key="24">
    <source>
        <dbReference type="EMBL" id="EAG9518416.1"/>
    </source>
</evidence>
<evidence type="ECO:0000313" key="66">
    <source>
        <dbReference type="Proteomes" id="UP000393182"/>
    </source>
</evidence>
<evidence type="ECO:0000313" key="48">
    <source>
        <dbReference type="EMBL" id="OET52158.1"/>
    </source>
</evidence>
<reference evidence="69 80" key="8">
    <citation type="submission" date="2019-04" db="EMBL/GenBank/DDBJ databases">
        <authorList>
            <consortium name="GenomeTrakr network: Whole genome sequencing for foodborne pathogen traceback"/>
        </authorList>
    </citation>
    <scope>NUCLEOTIDE SEQUENCE [LARGE SCALE GENOMIC DNA]</scope>
    <source>
        <strain evidence="22 89">CFSAN004300</strain>
        <strain evidence="23 80">CFSAN072474</strain>
        <strain evidence="34 60">FLAG-55987</strain>
        <strain evidence="29 69">PHLUSALM00088</strain>
    </source>
</reference>
<dbReference type="EMBL" id="AABFVG010000001">
    <property type="protein sequence ID" value="EAH2280942.1"/>
    <property type="molecule type" value="Genomic_DNA"/>
</dbReference>
<evidence type="ECO:0000313" key="96">
    <source>
        <dbReference type="Proteomes" id="UP000852906"/>
    </source>
</evidence>
<dbReference type="Proteomes" id="UP000841146">
    <property type="component" value="Unassembled WGS sequence"/>
</dbReference>
<evidence type="ECO:0000313" key="88">
    <source>
        <dbReference type="Proteomes" id="UP000546397"/>
    </source>
</evidence>
<dbReference type="KEGG" id="lmok:CQ02_06530"/>
<evidence type="ECO:0000313" key="77">
    <source>
        <dbReference type="Proteomes" id="UP000478704"/>
    </source>
</evidence>
<evidence type="ECO:0000313" key="76">
    <source>
        <dbReference type="Proteomes" id="UP000478682"/>
    </source>
</evidence>
<evidence type="ECO:0000313" key="2">
    <source>
        <dbReference type="EMBL" id="EAC5549480.1"/>
    </source>
</evidence>
<dbReference type="EMBL" id="AAAJWF010000005">
    <property type="protein sequence ID" value="EAC7480781.1"/>
    <property type="molecule type" value="Genomic_DNA"/>
</dbReference>
<evidence type="ECO:0000313" key="91">
    <source>
        <dbReference type="Proteomes" id="UP000566721"/>
    </source>
</evidence>
<evidence type="ECO:0000313" key="17">
    <source>
        <dbReference type="EMBL" id="EAG2515152.1"/>
    </source>
</evidence>
<dbReference type="EMBL" id="DAAJCS010000006">
    <property type="protein sequence ID" value="HAC0013244.1"/>
    <property type="molecule type" value="Genomic_DNA"/>
</dbReference>
<evidence type="ECO:0000313" key="50">
    <source>
        <dbReference type="Proteomes" id="UP000272537"/>
    </source>
</evidence>
<dbReference type="EMBL" id="DAAJZA010000002">
    <property type="protein sequence ID" value="HAC1754268.1"/>
    <property type="molecule type" value="Genomic_DNA"/>
</dbReference>
<dbReference type="Proteomes" id="UP000336166">
    <property type="component" value="Unassembled WGS sequence"/>
</dbReference>
<dbReference type="Proteomes" id="UP000379076">
    <property type="component" value="Unassembled WGS sequence"/>
</dbReference>
<dbReference type="EMBL" id="DABJAN010000004">
    <property type="protein sequence ID" value="HAJ9594165.1"/>
    <property type="molecule type" value="Genomic_DNA"/>
</dbReference>
<evidence type="ECO:0000313" key="21">
    <source>
        <dbReference type="EMBL" id="EAG6169447.1"/>
    </source>
</evidence>
<dbReference type="KEGG" id="lmv:Y193_09370"/>
<dbReference type="EMBL" id="AALAQH010000002">
    <property type="protein sequence ID" value="ECX6924262.1"/>
    <property type="molecule type" value="Genomic_DNA"/>
</dbReference>
<evidence type="ECO:0000313" key="87">
    <source>
        <dbReference type="Proteomes" id="UP000544530"/>
    </source>
</evidence>
<dbReference type="EMBL" id="AAAQQZ010000003">
    <property type="protein sequence ID" value="EAE1338828.1"/>
    <property type="molecule type" value="Genomic_DNA"/>
</dbReference>
<dbReference type="Proteomes" id="UP000549379">
    <property type="component" value="Unassembled WGS sequence"/>
</dbReference>
<proteinExistence type="predicted"/>
<dbReference type="EMBL" id="AAAIXK010000002">
    <property type="protein sequence ID" value="EAC5549480.1"/>
    <property type="molecule type" value="Genomic_DNA"/>
</dbReference>
<dbReference type="Proteomes" id="UP000842809">
    <property type="component" value="Unassembled WGS sequence"/>
</dbReference>
<evidence type="ECO:0000313" key="32">
    <source>
        <dbReference type="EMBL" id="ECC1557170.1"/>
    </source>
</evidence>
<dbReference type="Proteomes" id="UP000403352">
    <property type="component" value="Unassembled WGS sequence"/>
</dbReference>
<evidence type="ECO:0000313" key="94">
    <source>
        <dbReference type="Proteomes" id="UP000843775"/>
    </source>
</evidence>
<dbReference type="Proteomes" id="UP000489121">
    <property type="component" value="Unassembled WGS sequence"/>
</dbReference>
<evidence type="ECO:0000313" key="79">
    <source>
        <dbReference type="Proteomes" id="UP000489121"/>
    </source>
</evidence>
<dbReference type="EMBL" id="JACAVN010000003">
    <property type="protein sequence ID" value="NYA01396.1"/>
    <property type="molecule type" value="Genomic_DNA"/>
</dbReference>
<dbReference type="OMA" id="LHFSRQM"/>
<evidence type="ECO:0000313" key="43">
    <source>
        <dbReference type="EMBL" id="HAC0275941.1"/>
    </source>
</evidence>
<evidence type="ECO:0000313" key="28">
    <source>
        <dbReference type="EMBL" id="EAK8897725.1"/>
    </source>
</evidence>
<evidence type="ECO:0000313" key="84">
    <source>
        <dbReference type="Proteomes" id="UP000530452"/>
    </source>
</evidence>
<evidence type="ECO:0000313" key="45">
    <source>
        <dbReference type="EMBL" id="HAJ9594165.1"/>
    </source>
</evidence>
<dbReference type="EMBL" id="DAAJFY010000007">
    <property type="protein sequence ID" value="HAC0275941.1"/>
    <property type="molecule type" value="Genomic_DNA"/>
</dbReference>
<reference evidence="92 93" key="3">
    <citation type="journal article" date="2018" name="Genome Biol.">
        <title>SKESA: strategic k-mer extension for scrupulous assemblies.</title>
        <authorList>
            <person name="Souvorov A."/>
            <person name="Agarwala R."/>
            <person name="Lipman D.J."/>
        </authorList>
    </citation>
    <scope>NUCLEOTIDE SEQUENCE [LARGE SCALE GENOMIC DNA]</scope>
    <source>
        <strain evidence="40">09CEB371LM</strain>
        <strain evidence="45">2017-325981-023-01</strain>
        <strain evidence="41 95">CFIAFB20100120</strain>
        <strain evidence="43">CFIAFB20170037</strain>
        <strain evidence="42 92">CFIAFB20170045</strain>
        <strain evidence="44 94">DMG1500109</strain>
    </source>
</reference>
<evidence type="ECO:0000313" key="42">
    <source>
        <dbReference type="EMBL" id="HAC0013244.1"/>
    </source>
</evidence>
<evidence type="ECO:0000313" key="58">
    <source>
        <dbReference type="Proteomes" id="UP000354255"/>
    </source>
</evidence>
<evidence type="ECO:0000313" key="13">
    <source>
        <dbReference type="EMBL" id="EAG0868146.1"/>
    </source>
</evidence>
<reference evidence="48 96" key="1">
    <citation type="submission" date="2016-09" db="EMBL/GenBank/DDBJ databases">
        <title>100K Listeria isolates.</title>
        <authorList>
            <person name="Chen P."/>
            <person name="Weimer B.C."/>
            <person name="Kong N."/>
            <person name="Huang B."/>
        </authorList>
    </citation>
    <scope>NUCLEOTIDE SEQUENCE [LARGE SCALE GENOMIC DNA]</scope>
    <source>
        <strain evidence="48 96">BCW_2383</strain>
    </source>
</reference>
<evidence type="ECO:0000313" key="89">
    <source>
        <dbReference type="Proteomes" id="UP000548278"/>
    </source>
</evidence>
<reference evidence="47 87" key="10">
    <citation type="submission" date="2020-06" db="EMBL/GenBank/DDBJ databases">
        <title>Two Listeria outbreaks in Switzerland in 2018 and 2020.</title>
        <authorList>
            <person name="Stevens M.J.A."/>
            <person name="Bloemberg G."/>
            <person name="Nusch-Inderbinnen M."/>
            <person name="Stephan R."/>
        </authorList>
    </citation>
    <scope>NUCLEOTIDE SEQUENCE [LARGE SCALE GENOMIC DNA]</scope>
    <source>
        <strain evidence="47 87">N18-0707</strain>
    </source>
</reference>
<evidence type="ECO:0000313" key="75">
    <source>
        <dbReference type="Proteomes" id="UP000467536"/>
    </source>
</evidence>
<dbReference type="Proteomes" id="UP000540117">
    <property type="component" value="Unassembled WGS sequence"/>
</dbReference>
<reference evidence="46 73" key="4">
    <citation type="submission" date="2018-04" db="EMBL/GenBank/DDBJ databases">
        <title>Genome Analysis of a Prevalent Clone of Listeria monocytogenes Sequence Type 87 in China.</title>
        <authorList>
            <person name="Wang Y."/>
        </authorList>
    </citation>
    <scope>NUCLEOTIDE SEQUENCE [LARGE SCALE GENOMIC DNA]</scope>
    <source>
        <strain evidence="46 73">ICDC_LM1523</strain>
    </source>
</reference>
<protein>
    <recommendedName>
        <fullName evidence="97">DUF3196 domain-containing protein</fullName>
    </recommendedName>
</protein>
<evidence type="ECO:0000313" key="67">
    <source>
        <dbReference type="Proteomes" id="UP000398321"/>
    </source>
</evidence>
<evidence type="ECO:0000313" key="15">
    <source>
        <dbReference type="EMBL" id="EAG2087673.1"/>
    </source>
</evidence>
<evidence type="ECO:0000313" key="25">
    <source>
        <dbReference type="EMBL" id="EAH2280942.1"/>
    </source>
</evidence>
<evidence type="ECO:0000313" key="86">
    <source>
        <dbReference type="Proteomes" id="UP000540117"/>
    </source>
</evidence>
<dbReference type="EMBL" id="DAAIJL010000019">
    <property type="protein sequence ID" value="HAB8558545.1"/>
    <property type="molecule type" value="Genomic_DNA"/>
</dbReference>
<dbReference type="EMBL" id="AABGHY010000002">
    <property type="protein sequence ID" value="EAH3293652.1"/>
    <property type="molecule type" value="Genomic_DNA"/>
</dbReference>
<dbReference type="Proteomes" id="UP000478704">
    <property type="component" value="Unassembled WGS sequence"/>
</dbReference>
<dbReference type="EMBL" id="AABDGJ010000002">
    <property type="protein sequence ID" value="EAG6989899.1"/>
    <property type="molecule type" value="Genomic_DNA"/>
</dbReference>
<dbReference type="Proteomes" id="UP000467536">
    <property type="component" value="Unassembled WGS sequence"/>
</dbReference>
<dbReference type="EMBL" id="AAHZFY010000041">
    <property type="protein sequence ID" value="ECB9514777.1"/>
    <property type="molecule type" value="Genomic_DNA"/>
</dbReference>
<dbReference type="EMBL" id="AANEHK010000002">
    <property type="protein sequence ID" value="EDO0984829.1"/>
    <property type="molecule type" value="Genomic_DNA"/>
</dbReference>
<dbReference type="EMBL" id="AANCRK010000003">
    <property type="protein sequence ID" value="EDN7715258.1"/>
    <property type="molecule type" value="Genomic_DNA"/>
</dbReference>
<evidence type="ECO:0000313" key="49">
    <source>
        <dbReference type="EMBL" id="RKA08170.1"/>
    </source>
</evidence>
<evidence type="ECO:0000313" key="14">
    <source>
        <dbReference type="EMBL" id="EAG1893650.1"/>
    </source>
</evidence>
<dbReference type="Proteomes" id="UP000344343">
    <property type="component" value="Unassembled WGS sequence"/>
</dbReference>
<dbReference type="Proteomes" id="UP000840039">
    <property type="component" value="Unassembled WGS sequence"/>
</dbReference>
<evidence type="ECO:0000313" key="20">
    <source>
        <dbReference type="EMBL" id="EAG4461451.1"/>
    </source>
</evidence>
<dbReference type="Proteomes" id="UP000272537">
    <property type="component" value="Unassembled WGS sequence"/>
</dbReference>
<dbReference type="Proteomes" id="UP000481141">
    <property type="component" value="Unassembled WGS sequence"/>
</dbReference>
<dbReference type="Proteomes" id="UP000398321">
    <property type="component" value="Unassembled WGS sequence"/>
</dbReference>
<dbReference type="EMBL" id="AAAKQF010000002">
    <property type="protein sequence ID" value="EAC9039507.1"/>
    <property type="molecule type" value="Genomic_DNA"/>
</dbReference>
<dbReference type="EMBL" id="AAALRN010000003">
    <property type="protein sequence ID" value="EAD1185186.1"/>
    <property type="molecule type" value="Genomic_DNA"/>
</dbReference>
<dbReference type="EMBL" id="AALEDS010000019">
    <property type="protein sequence ID" value="ECY6545440.1"/>
    <property type="molecule type" value="Genomic_DNA"/>
</dbReference>
<evidence type="ECO:0000313" key="62">
    <source>
        <dbReference type="Proteomes" id="UP000368512"/>
    </source>
</evidence>
<evidence type="ECO:0000313" key="54">
    <source>
        <dbReference type="Proteomes" id="UP000339309"/>
    </source>
</evidence>
<dbReference type="Proteomes" id="UP000843503">
    <property type="component" value="Unassembled WGS sequence"/>
</dbReference>
<evidence type="ECO:0000313" key="33">
    <source>
        <dbReference type="EMBL" id="ECX6924262.1"/>
    </source>
</evidence>
<evidence type="ECO:0000313" key="40">
    <source>
        <dbReference type="EMBL" id="HAA8052342.1"/>
    </source>
</evidence>
<evidence type="ECO:0000313" key="61">
    <source>
        <dbReference type="Proteomes" id="UP000365297"/>
    </source>
</evidence>
<dbReference type="EMBL" id="AABBAW010000003">
    <property type="protein sequence ID" value="EAG2515152.1"/>
    <property type="molecule type" value="Genomic_DNA"/>
</dbReference>
<dbReference type="Proteomes" id="UP000376505">
    <property type="component" value="Unassembled WGS sequence"/>
</dbReference>
<reference evidence="49 50" key="2">
    <citation type="journal article" date="2018" name="BMC Genomics">
        <title>Genes significantly associated with lineage II food isolates of Listeria monocytogenes.</title>
        <authorList>
            <person name="Pirone-Davies C."/>
            <person name="Chen Y."/>
            <person name="Pightling A."/>
            <person name="Ryan G."/>
            <person name="Wang Y."/>
            <person name="Yao K."/>
            <person name="Hoffmann M."/>
            <person name="Allard M.W."/>
        </authorList>
    </citation>
    <scope>NUCLEOTIDE SEQUENCE [LARGE SCALE GENOMIC DNA]</scope>
    <source>
        <strain evidence="49 50">PNUSAL000550</strain>
    </source>
</reference>
<dbReference type="EMBL" id="AAANYR010000003">
    <property type="protein sequence ID" value="EAD5786466.1"/>
    <property type="molecule type" value="Genomic_DNA"/>
</dbReference>
<evidence type="ECO:0000313" key="74">
    <source>
        <dbReference type="Proteomes" id="UP000467347"/>
    </source>
</evidence>
<reference evidence="12 66" key="7">
    <citation type="submission" date="2019-03" db="EMBL/GenBank/DDBJ databases">
        <authorList>
            <person name="Ashton P.M."/>
            <person name="Dallman T."/>
            <person name="Nair S."/>
            <person name="De Pinna E."/>
            <person name="Peters T."/>
            <person name="Grant K."/>
        </authorList>
    </citation>
    <scope>NUCLEOTIDE SEQUENCE [LARGE SCALE GENOMIC DNA]</scope>
    <source>
        <strain evidence="25 85">282333</strain>
        <strain evidence="26 84">282352</strain>
        <strain evidence="24 88">289003</strain>
        <strain evidence="38 75">788324</strain>
        <strain evidence="12">RL15000286</strain>
    </source>
</reference>
<dbReference type="Proteomes" id="UP000527632">
    <property type="component" value="Unassembled WGS sequence"/>
</dbReference>
<dbReference type="EMBL" id="AANPAU010000009">
    <property type="protein sequence ID" value="EDP8515046.1"/>
    <property type="molecule type" value="Genomic_DNA"/>
</dbReference>
<evidence type="ECO:0000313" key="6">
    <source>
        <dbReference type="EMBL" id="EAD1185186.1"/>
    </source>
</evidence>
<dbReference type="EMBL" id="AACJYH010000005">
    <property type="protein sequence ID" value="EAK8897725.1"/>
    <property type="molecule type" value="Genomic_DNA"/>
</dbReference>
<dbReference type="EMBL" id="AABAYG010000004">
    <property type="protein sequence ID" value="EAG2245861.1"/>
    <property type="molecule type" value="Genomic_DNA"/>
</dbReference>
<evidence type="ECO:0000313" key="5">
    <source>
        <dbReference type="EMBL" id="EAC9039507.1"/>
    </source>
</evidence>
<evidence type="ECO:0000313" key="23">
    <source>
        <dbReference type="EMBL" id="EAG9387386.1"/>
    </source>
</evidence>
<evidence type="ECO:0000313" key="82">
    <source>
        <dbReference type="Proteomes" id="UP000527632"/>
    </source>
</evidence>
<evidence type="ECO:0000313" key="71">
    <source>
        <dbReference type="Proteomes" id="UP000427828"/>
    </source>
</evidence>
<dbReference type="Proteomes" id="UP000331186">
    <property type="component" value="Unassembled WGS sequence"/>
</dbReference>
<evidence type="ECO:0000313" key="9">
    <source>
        <dbReference type="EMBL" id="EAD5786466.1"/>
    </source>
</evidence>
<evidence type="ECO:0000313" key="31">
    <source>
        <dbReference type="EMBL" id="ECB9514777.1"/>
    </source>
</evidence>
<organism evidence="22 89">
    <name type="scientific">Listeria monocytogenes</name>
    <dbReference type="NCBI Taxonomy" id="1639"/>
    <lineage>
        <taxon>Bacteria</taxon>
        <taxon>Bacillati</taxon>
        <taxon>Bacillota</taxon>
        <taxon>Bacilli</taxon>
        <taxon>Bacillales</taxon>
        <taxon>Listeriaceae</taxon>
        <taxon>Listeria</taxon>
    </lineage>
</organism>
<evidence type="ECO:0000313" key="3">
    <source>
        <dbReference type="EMBL" id="EAC6548846.1"/>
    </source>
</evidence>
<evidence type="ECO:0000313" key="52">
    <source>
        <dbReference type="Proteomes" id="UP000336166"/>
    </source>
</evidence>
<evidence type="ECO:0000313" key="35">
    <source>
        <dbReference type="EMBL" id="ECY9783492.1"/>
    </source>
</evidence>
<sequence length="312" mass="36488">MSGSGAFFPMSVKKFLEKGITSLSEEEKMSTLHYLENAYHQEPCNEEIVHRLIQFYNQTDKTKKAQEIGQNFLTMNGYDKEILGELSVTFMKEDNMDTYFTLVRHYMEEEKKEATEEIADNVIPFPKQFVPRRDIREFASWHTTEQLEFLQEARFLEIDSFLPAFKAFLADDSFSPFVQSMIFELMQEKEINEDITVQKIDKHGIFNPSLVPMLADNKFAEAIFAGLAEMLEHSNPSLLEQVIGIIQQHLFMLYPFELEPQEVDVWINAYYKWANAMYGNYCVISDDVNHLAVEEAISIIEELEIRQQNYFI</sequence>
<evidence type="ECO:0000313" key="19">
    <source>
        <dbReference type="EMBL" id="EAG4330633.1"/>
    </source>
</evidence>
<evidence type="ECO:0000313" key="44">
    <source>
        <dbReference type="EMBL" id="HAC1754268.1"/>
    </source>
</evidence>
<evidence type="ECO:0000313" key="46">
    <source>
        <dbReference type="EMBL" id="KAA9449312.1"/>
    </source>
</evidence>
<reference evidence="52 54" key="6">
    <citation type="submission" date="2018-06" db="EMBL/GenBank/DDBJ databases">
        <authorList>
            <consortium name="PulseNet: The National Subtyping Network for Foodborne Disease Surveillance"/>
            <person name="Tarr C.L."/>
            <person name="Trees E."/>
            <person name="Katz L.S."/>
            <person name="Carleton-Romer H.A."/>
            <person name="Stroika S."/>
            <person name="Kucerova Z."/>
            <person name="Roache K.F."/>
            <person name="Sabol A.L."/>
            <person name="Besser J."/>
            <person name="Gerner-Smidt P."/>
        </authorList>
    </citation>
    <scope>NUCLEOTIDE SEQUENCE [LARGE SCALE GENOMIC DNA]</scope>
    <source>
        <strain evidence="1 54">2015L-6227</strain>
        <strain evidence="11 52">PNUSAL000134</strain>
        <strain evidence="5 58">PNUSAL000910</strain>
        <strain evidence="13 59">PNUSAL002180</strain>
        <strain evidence="14 76">PNUSAL002298</strain>
        <strain evidence="28 57">PNUSAL004402</strain>
        <strain evidence="35 79">PNUSAL005692</strain>
    </source>
</reference>
<dbReference type="EMBL" id="AABEKY010000003">
    <property type="protein sequence ID" value="EAG9387386.1"/>
    <property type="molecule type" value="Genomic_DNA"/>
</dbReference>
<dbReference type="EMBL" id="AACKDQ010000033">
    <property type="protein sequence ID" value="EAK9317941.1"/>
    <property type="molecule type" value="Genomic_DNA"/>
</dbReference>
<evidence type="ECO:0000313" key="8">
    <source>
        <dbReference type="EMBL" id="EAD5775122.1"/>
    </source>
</evidence>
<dbReference type="Proteomes" id="UP000354255">
    <property type="component" value="Unassembled WGS sequence"/>
</dbReference>
<dbReference type="EMBL" id="AABBYJ010000002">
    <property type="protein sequence ID" value="EAG4330633.1"/>
    <property type="molecule type" value="Genomic_DNA"/>
</dbReference>
<evidence type="ECO:0000313" key="47">
    <source>
        <dbReference type="EMBL" id="NYA01396.1"/>
    </source>
</evidence>
<dbReference type="Proteomes" id="UP000843775">
    <property type="component" value="Unassembled WGS sequence"/>
</dbReference>
<evidence type="ECO:0000313" key="53">
    <source>
        <dbReference type="Proteomes" id="UP000337746"/>
    </source>
</evidence>
<evidence type="ECO:0000313" key="90">
    <source>
        <dbReference type="Proteomes" id="UP000549379"/>
    </source>
</evidence>
<dbReference type="EMBL" id="AALGDA010000038">
    <property type="protein sequence ID" value="ECY9783492.1"/>
    <property type="molecule type" value="Genomic_DNA"/>
</dbReference>
<dbReference type="EMBL" id="AABBHO010000044">
    <property type="protein sequence ID" value="EAG2998115.1"/>
    <property type="molecule type" value="Genomic_DNA"/>
</dbReference>
<dbReference type="EMBL" id="AAAJKI010000028">
    <property type="protein sequence ID" value="EAC6548846.1"/>
    <property type="molecule type" value="Genomic_DNA"/>
</dbReference>
<dbReference type="Proteomes" id="UP000350032">
    <property type="component" value="Unassembled WGS sequence"/>
</dbReference>
<evidence type="ECO:0000313" key="93">
    <source>
        <dbReference type="Proteomes" id="UP000843503"/>
    </source>
</evidence>
<dbReference type="Proteomes" id="UP000467347">
    <property type="component" value="Unassembled WGS sequence"/>
</dbReference>
<evidence type="ECO:0000313" key="34">
    <source>
        <dbReference type="EMBL" id="ECY6545440.1"/>
    </source>
</evidence>
<dbReference type="Proteomes" id="UP000548278">
    <property type="component" value="Unassembled WGS sequence"/>
</dbReference>
<evidence type="ECO:0000313" key="11">
    <source>
        <dbReference type="EMBL" id="EAE2355385.1"/>
    </source>
</evidence>
<dbReference type="EMBL" id="AAAMZD010000003">
    <property type="protein sequence ID" value="EAD3792888.1"/>
    <property type="molecule type" value="Genomic_DNA"/>
</dbReference>
<dbReference type="EMBL" id="AAASLB010000002">
    <property type="protein sequence ID" value="EAE4941550.1"/>
    <property type="molecule type" value="Genomic_DNA"/>
</dbReference>
<evidence type="ECO:0000313" key="29">
    <source>
        <dbReference type="EMBL" id="EAK9317941.1"/>
    </source>
</evidence>
<dbReference type="Proteomes" id="UP000365297">
    <property type="component" value="Unassembled WGS sequence"/>
</dbReference>
<evidence type="ECO:0000313" key="60">
    <source>
        <dbReference type="Proteomes" id="UP000364988"/>
    </source>
</evidence>
<reference evidence="53 56" key="5">
    <citation type="submission" date="2018-06" db="EMBL/GenBank/DDBJ databases">
        <authorList>
            <consortium name="GenomeTrakr: Next Generation Sequencing Network for Food Pathogen Tracability"/>
        </authorList>
    </citation>
    <scope>NUCLEOTIDE SEQUENCE [LARGE SCALE GENOMIC DNA]</scope>
    <source>
        <strain evidence="18 90">10B02965A-1</strain>
        <strain evidence="4 62">CFSAN008042</strain>
        <strain evidence="20 83">CFSAN063727</strain>
        <strain evidence="36 72">CFSAN102901</strain>
        <strain evidence="10 64">FDA00006494</strain>
        <strain evidence="2 61">FDA00007096</strain>
        <strain evidence="6 68">FDA00008584</strain>
        <strain evidence="16">FDA00011243</strain>
        <strain evidence="3 51">FDA00013332</strain>
        <strain evidence="9 55">FDA00013853</strain>
        <strain evidence="30 70">FDA00014336</strain>
        <strain evidence="32 65">FDA00014370</strain>
        <strain evidence="31 67">FDA00014392</strain>
        <strain evidence="39">FDA00015054</strain>
        <strain evidence="19 86">FDA1005580-S054-001</strain>
        <strain evidence="77">FDA1090798-S029-001</strain>
        <strain evidence="78">FDA956581-098-004</strain>
        <strain evidence="17 81">FDA960927-006-004</strain>
        <strain evidence="21 91">FLAG-38921</strain>
        <strain evidence="33 71">FLAG-51482A</strain>
        <strain evidence="15 53">FLAG-54356</strain>
        <strain evidence="8 63">FSIS31901579</strain>
        <strain evidence="27 82">LS1344</strain>
        <strain evidence="37 74">OSF101448</strain>
        <strain evidence="7 56">VA-WGS-00405</strain>
    </source>
</reference>
<dbReference type="SUPFAM" id="SSF116965">
    <property type="entry name" value="Hypothetical protein MPN330"/>
    <property type="match status" value="1"/>
</dbReference>
<dbReference type="Proteomes" id="UP000844415">
    <property type="component" value="Unassembled WGS sequence"/>
</dbReference>
<dbReference type="Proteomes" id="UP000544530">
    <property type="component" value="Unassembled WGS sequence"/>
</dbReference>
<dbReference type="Proteomes" id="UP000345329">
    <property type="component" value="Unassembled WGS sequence"/>
</dbReference>
<dbReference type="Proteomes" id="UP000410967">
    <property type="component" value="Unassembled WGS sequence"/>
</dbReference>
<reference evidence="44" key="9">
    <citation type="submission" date="2019-11" db="EMBL/GenBank/DDBJ databases">
        <authorList>
            <consortium name="NCBI Pathogen Detection Project"/>
        </authorList>
    </citation>
    <scope>NUCLEOTIDE SEQUENCE</scope>
    <source>
        <strain evidence="40">09CEB371LM</strain>
        <strain evidence="45">2017-325981-023-01</strain>
        <strain evidence="41">CFIAFB20100120</strain>
        <strain evidence="43">CFIAFB20170037</strain>
        <strain evidence="42">CFIAFB20170045</strain>
        <strain evidence="44">DMG1500109</strain>
    </source>
</reference>
<comment type="caution">
    <text evidence="22">The sequence shown here is derived from an EMBL/GenBank/DDBJ whole genome shotgun (WGS) entry which is preliminary data.</text>
</comment>
<dbReference type="Proteomes" id="UP000455569">
    <property type="component" value="Unassembled WGS sequence"/>
</dbReference>
<evidence type="ECO:0000313" key="92">
    <source>
        <dbReference type="Proteomes" id="UP000841146"/>
    </source>
</evidence>